<name>A0A0D7B771_9AGAR</name>
<evidence type="ECO:0000313" key="8">
    <source>
        <dbReference type="Proteomes" id="UP000054007"/>
    </source>
</evidence>
<comment type="subcellular location">
    <subcellularLocation>
        <location evidence="1">Membrane</location>
    </subcellularLocation>
</comment>
<dbReference type="SMART" id="SM01378">
    <property type="entry name" value="Romo1"/>
    <property type="match status" value="1"/>
</dbReference>
<dbReference type="OrthoDB" id="5409308at2759"/>
<organism evidence="7 8">
    <name type="scientific">Cylindrobasidium torrendii FP15055 ss-10</name>
    <dbReference type="NCBI Taxonomy" id="1314674"/>
    <lineage>
        <taxon>Eukaryota</taxon>
        <taxon>Fungi</taxon>
        <taxon>Dikarya</taxon>
        <taxon>Basidiomycota</taxon>
        <taxon>Agaricomycotina</taxon>
        <taxon>Agaricomycetes</taxon>
        <taxon>Agaricomycetidae</taxon>
        <taxon>Agaricales</taxon>
        <taxon>Marasmiineae</taxon>
        <taxon>Physalacriaceae</taxon>
        <taxon>Cylindrobasidium</taxon>
    </lineage>
</organism>
<feature type="transmembrane region" description="Helical" evidence="6">
    <location>
        <begin position="21"/>
        <end position="42"/>
    </location>
</feature>
<gene>
    <name evidence="7" type="ORF">CYLTODRAFT_399439</name>
</gene>
<evidence type="ECO:0008006" key="9">
    <source>
        <dbReference type="Google" id="ProtNLM"/>
    </source>
</evidence>
<keyword evidence="5 6" id="KW-0472">Membrane</keyword>
<keyword evidence="4 6" id="KW-1133">Transmembrane helix</keyword>
<dbReference type="AlphaFoldDB" id="A0A0D7B771"/>
<evidence type="ECO:0000256" key="1">
    <source>
        <dbReference type="ARBA" id="ARBA00004370"/>
    </source>
</evidence>
<keyword evidence="3 6" id="KW-0812">Transmembrane</keyword>
<dbReference type="STRING" id="1314674.A0A0D7B771"/>
<evidence type="ECO:0000256" key="4">
    <source>
        <dbReference type="ARBA" id="ARBA00022989"/>
    </source>
</evidence>
<evidence type="ECO:0000256" key="3">
    <source>
        <dbReference type="ARBA" id="ARBA00022692"/>
    </source>
</evidence>
<dbReference type="PANTHER" id="PTHR28525:SF1">
    <property type="entry name" value="REACTIVE OXYGEN SPECIES MODULATOR 1"/>
    <property type="match status" value="1"/>
</dbReference>
<evidence type="ECO:0000313" key="7">
    <source>
        <dbReference type="EMBL" id="KIY66034.1"/>
    </source>
</evidence>
<evidence type="ECO:0000256" key="2">
    <source>
        <dbReference type="ARBA" id="ARBA00007839"/>
    </source>
</evidence>
<evidence type="ECO:0000256" key="6">
    <source>
        <dbReference type="SAM" id="Phobius"/>
    </source>
</evidence>
<comment type="similarity">
    <text evidence="2">Belongs to the MGR2 family.</text>
</comment>
<feature type="transmembrane region" description="Helical" evidence="6">
    <location>
        <begin position="54"/>
        <end position="76"/>
    </location>
</feature>
<proteinExistence type="inferred from homology"/>
<accession>A0A0D7B771</accession>
<keyword evidence="8" id="KW-1185">Reference proteome</keyword>
<dbReference type="GO" id="GO:0030150">
    <property type="term" value="P:protein import into mitochondrial matrix"/>
    <property type="evidence" value="ECO:0007669"/>
    <property type="project" value="TreeGrafter"/>
</dbReference>
<evidence type="ECO:0000256" key="5">
    <source>
        <dbReference type="ARBA" id="ARBA00023136"/>
    </source>
</evidence>
<dbReference type="GO" id="GO:0045039">
    <property type="term" value="P:protein insertion into mitochondrial inner membrane"/>
    <property type="evidence" value="ECO:0007669"/>
    <property type="project" value="TreeGrafter"/>
</dbReference>
<dbReference type="Proteomes" id="UP000054007">
    <property type="component" value="Unassembled WGS sequence"/>
</dbReference>
<protein>
    <recommendedName>
        <fullName evidence="9">Reactive mitochondrial oxygen species modulator 1-domain-containing protein</fullName>
    </recommendedName>
</protein>
<dbReference type="InterPro" id="IPR018450">
    <property type="entry name" value="Romo1/Mgr2"/>
</dbReference>
<sequence length="120" mass="13162">MSQFQKKQKHEVSVFDKSRMGGLMGSGVGLTIGFIFGSWQIMRHGAGPRGVLSTLSRIMLGSAASLGFFLSIGAVIRNDAPMSSYHAQFLESSPILVQTRHEGFKVMQARWSAERASEQK</sequence>
<dbReference type="Pfam" id="PF10247">
    <property type="entry name" value="Romo1"/>
    <property type="match status" value="1"/>
</dbReference>
<dbReference type="EMBL" id="KN880568">
    <property type="protein sequence ID" value="KIY66034.1"/>
    <property type="molecule type" value="Genomic_DNA"/>
</dbReference>
<reference evidence="7 8" key="1">
    <citation type="journal article" date="2015" name="Fungal Genet. Biol.">
        <title>Evolution of novel wood decay mechanisms in Agaricales revealed by the genome sequences of Fistulina hepatica and Cylindrobasidium torrendii.</title>
        <authorList>
            <person name="Floudas D."/>
            <person name="Held B.W."/>
            <person name="Riley R."/>
            <person name="Nagy L.G."/>
            <person name="Koehler G."/>
            <person name="Ransdell A.S."/>
            <person name="Younus H."/>
            <person name="Chow J."/>
            <person name="Chiniquy J."/>
            <person name="Lipzen A."/>
            <person name="Tritt A."/>
            <person name="Sun H."/>
            <person name="Haridas S."/>
            <person name="LaButti K."/>
            <person name="Ohm R.A."/>
            <person name="Kues U."/>
            <person name="Blanchette R.A."/>
            <person name="Grigoriev I.V."/>
            <person name="Minto R.E."/>
            <person name="Hibbett D.S."/>
        </authorList>
    </citation>
    <scope>NUCLEOTIDE SEQUENCE [LARGE SCALE GENOMIC DNA]</scope>
    <source>
        <strain evidence="7 8">FP15055 ss-10</strain>
    </source>
</reference>
<dbReference type="GO" id="GO:0005744">
    <property type="term" value="C:TIM23 mitochondrial import inner membrane translocase complex"/>
    <property type="evidence" value="ECO:0007669"/>
    <property type="project" value="TreeGrafter"/>
</dbReference>
<dbReference type="PANTHER" id="PTHR28525">
    <property type="entry name" value="REACTIVE OXYGEN SPECIES MODULATOR 1"/>
    <property type="match status" value="1"/>
</dbReference>